<protein>
    <submittedName>
        <fullName evidence="1">Uncharacterized protein</fullName>
    </submittedName>
</protein>
<reference evidence="1" key="1">
    <citation type="submission" date="2023-03" db="EMBL/GenBank/DDBJ databases">
        <title>Massive genome expansion in bonnet fungi (Mycena s.s.) driven by repeated elements and novel gene families across ecological guilds.</title>
        <authorList>
            <consortium name="Lawrence Berkeley National Laboratory"/>
            <person name="Harder C.B."/>
            <person name="Miyauchi S."/>
            <person name="Viragh M."/>
            <person name="Kuo A."/>
            <person name="Thoen E."/>
            <person name="Andreopoulos B."/>
            <person name="Lu D."/>
            <person name="Skrede I."/>
            <person name="Drula E."/>
            <person name="Henrissat B."/>
            <person name="Morin E."/>
            <person name="Kohler A."/>
            <person name="Barry K."/>
            <person name="LaButti K."/>
            <person name="Morin E."/>
            <person name="Salamov A."/>
            <person name="Lipzen A."/>
            <person name="Mereny Z."/>
            <person name="Hegedus B."/>
            <person name="Baldrian P."/>
            <person name="Stursova M."/>
            <person name="Weitz H."/>
            <person name="Taylor A."/>
            <person name="Grigoriev I.V."/>
            <person name="Nagy L.G."/>
            <person name="Martin F."/>
            <person name="Kauserud H."/>
        </authorList>
    </citation>
    <scope>NUCLEOTIDE SEQUENCE</scope>
    <source>
        <strain evidence="1">CBHHK002</strain>
    </source>
</reference>
<name>A0AAD7EDB9_9AGAR</name>
<dbReference type="InterPro" id="IPR027417">
    <property type="entry name" value="P-loop_NTPase"/>
</dbReference>
<dbReference type="InterPro" id="IPR011990">
    <property type="entry name" value="TPR-like_helical_dom_sf"/>
</dbReference>
<dbReference type="EMBL" id="JARIHO010000073">
    <property type="protein sequence ID" value="KAJ7312275.1"/>
    <property type="molecule type" value="Genomic_DNA"/>
</dbReference>
<gene>
    <name evidence="1" type="ORF">DFH08DRAFT_973651</name>
</gene>
<proteinExistence type="predicted"/>
<dbReference type="AlphaFoldDB" id="A0AAD7EDB9"/>
<dbReference type="Proteomes" id="UP001218218">
    <property type="component" value="Unassembled WGS sequence"/>
</dbReference>
<keyword evidence="2" id="KW-1185">Reference proteome</keyword>
<evidence type="ECO:0000313" key="1">
    <source>
        <dbReference type="EMBL" id="KAJ7312275.1"/>
    </source>
</evidence>
<evidence type="ECO:0000313" key="2">
    <source>
        <dbReference type="Proteomes" id="UP001218218"/>
    </source>
</evidence>
<accession>A0AAD7EDB9</accession>
<dbReference type="Gene3D" id="1.25.40.10">
    <property type="entry name" value="Tetratricopeptide repeat domain"/>
    <property type="match status" value="1"/>
</dbReference>
<sequence>MLPSTVGSTAEFKRNEIPLLRVLVVLDYLDDTFETPFVASMCAVARALIPMVENATKNQGDCFAFIADVHRVLYGFLECLTNSDTAGPLPVTMLSELGVLNETLRKIYTFVEVQDENQTNYALTPEEAETLFKECRSGLVRALEVFKIDGPPTDEGMNSLQKRVLQIIRSSSGTGSDKPVVNDLSPPTLYGRGSKLEQLVTALAQDSPKVVILGGPAMGKTTLAKAALTHPDICAKFERRIFVDAQSAASGVELAVLIGLHVGLQAGGDLSNAVVDHFSRGPPTLLVVDGLDSGWEQVGSGKLEEYLSLLTGVDHLALVVTMSGLRKPIMLGWSELSLGVLSDDASRQLFVAIAGDSHNAEEVQQILELTGNNPLAVDLLAHSVHSEGSSDVLTRLNAERPSILPDDQVSNLDACITFAVSSPRITRSAKDLLSLLSAFPDGLSQVELMQSNVPIDDILGCRDILQAASLIHETGNKRLRCSGAIRNHIQKFNPPSQSLVRSLCNYFLALLDLHQLYDGEDMVAVVSQITPNLGNLHHVLGRALDTDPEDLLTTIRVIVALNSFMRVTQRGNSSLMERVPAILSQLGEPRLEMDSIVEVLELEHPPSMDVEVFANRGKSIVQDLSDPLLEARFYRTAARHYFRYKRDIRNTLTFTEMALAAARSCGDAAEQAVALIDLAHIKLVMGDFAGTLSLTAEIPRFTRLSGNFGDEVMTLRLAAIAWSQSGNYPRALSRVERAKTLAGMCGAASKRLTLKIMGDEGEIRFLKSEYADSHRIRTQIIQRTSAEDDPEMYARTVANIAAVGVRIGMLEEEIRRNLDEAKLIFKTLQIPPALVYCEMVSADVELRKGNAAIVKKIFREHLKSPESDPGSIAFCLEQLADPARWAAEWETTAPVVYLAYTLKMKDKLGLYKALLFLADIFIPAEEATARNLLETTLLWFAGMDLPHYNGKCMLRLGDLAQIRRNRTQAEEYWKCARPLFERSLQASEVAEIDRRLVVSLLRREVQSEAGDAYCP</sequence>
<dbReference type="Gene3D" id="3.40.50.300">
    <property type="entry name" value="P-loop containing nucleotide triphosphate hydrolases"/>
    <property type="match status" value="1"/>
</dbReference>
<dbReference type="SUPFAM" id="SSF52540">
    <property type="entry name" value="P-loop containing nucleoside triphosphate hydrolases"/>
    <property type="match status" value="1"/>
</dbReference>
<comment type="caution">
    <text evidence="1">The sequence shown here is derived from an EMBL/GenBank/DDBJ whole genome shotgun (WGS) entry which is preliminary data.</text>
</comment>
<organism evidence="1 2">
    <name type="scientific">Mycena albidolilacea</name>
    <dbReference type="NCBI Taxonomy" id="1033008"/>
    <lineage>
        <taxon>Eukaryota</taxon>
        <taxon>Fungi</taxon>
        <taxon>Dikarya</taxon>
        <taxon>Basidiomycota</taxon>
        <taxon>Agaricomycotina</taxon>
        <taxon>Agaricomycetes</taxon>
        <taxon>Agaricomycetidae</taxon>
        <taxon>Agaricales</taxon>
        <taxon>Marasmiineae</taxon>
        <taxon>Mycenaceae</taxon>
        <taxon>Mycena</taxon>
    </lineage>
</organism>